<feature type="transmembrane region" description="Helical" evidence="2">
    <location>
        <begin position="131"/>
        <end position="154"/>
    </location>
</feature>
<dbReference type="PANTHER" id="PTHR42029:SF3">
    <property type="entry name" value="AN04G07800"/>
    <property type="match status" value="1"/>
</dbReference>
<feature type="compositionally biased region" description="Polar residues" evidence="1">
    <location>
        <begin position="279"/>
        <end position="288"/>
    </location>
</feature>
<reference evidence="3 4" key="1">
    <citation type="submission" date="2024-02" db="EMBL/GenBank/DDBJ databases">
        <title>De novo assembly and annotation of 12 fungi associated with fruit tree decline syndrome in Ontario, Canada.</title>
        <authorList>
            <person name="Sulman M."/>
            <person name="Ellouze W."/>
            <person name="Ilyukhin E."/>
        </authorList>
    </citation>
    <scope>NUCLEOTIDE SEQUENCE [LARGE SCALE GENOMIC DNA]</scope>
    <source>
        <strain evidence="3 4">M42-189</strain>
    </source>
</reference>
<sequence length="324" mass="36670">MRRGVLLHKLVLAVWRGFWLFLPSPIYSWWLSVGGILLDASWSLHNVIAWLKVAPFLQRRTSQAFICTLVLAQLYWIMEVYANIAYFHGWNNLFLKTRPWEALCRDPWWLFSSSVLFWKIKTQYEMKLKEIVVISPRFGIMMLAAVLSVIFFVLDIISATNTLDLGLPSGINPFWKISSVFKCLMDCVILDDFKTAMDRLRAYKISHIGSFSQEMSSSRLDNGGDLVHTWEEVEANAQRRSAAINFGGGALVGIDCPTISEPNRRNIEHRYSSQEHTTEPSSPDSVPSSFGHGTFGEIYYSGAIIPSPLEDDLTSPGGAQKPQV</sequence>
<feature type="region of interest" description="Disordered" evidence="1">
    <location>
        <begin position="270"/>
        <end position="290"/>
    </location>
</feature>
<comment type="caution">
    <text evidence="3">The sequence shown here is derived from an EMBL/GenBank/DDBJ whole genome shotgun (WGS) entry which is preliminary data.</text>
</comment>
<proteinExistence type="predicted"/>
<gene>
    <name evidence="3" type="ORF">SLS60_008219</name>
</gene>
<dbReference type="PANTHER" id="PTHR42029">
    <property type="entry name" value="AN04G07800"/>
    <property type="match status" value="1"/>
</dbReference>
<dbReference type="EMBL" id="JAKJXO020000012">
    <property type="protein sequence ID" value="KAL1597733.1"/>
    <property type="molecule type" value="Genomic_DNA"/>
</dbReference>
<feature type="transmembrane region" description="Helical" evidence="2">
    <location>
        <begin position="63"/>
        <end position="87"/>
    </location>
</feature>
<organism evidence="3 4">
    <name type="scientific">Paraconiothyrium brasiliense</name>
    <dbReference type="NCBI Taxonomy" id="300254"/>
    <lineage>
        <taxon>Eukaryota</taxon>
        <taxon>Fungi</taxon>
        <taxon>Dikarya</taxon>
        <taxon>Ascomycota</taxon>
        <taxon>Pezizomycotina</taxon>
        <taxon>Dothideomycetes</taxon>
        <taxon>Pleosporomycetidae</taxon>
        <taxon>Pleosporales</taxon>
        <taxon>Massarineae</taxon>
        <taxon>Didymosphaeriaceae</taxon>
        <taxon>Paraconiothyrium</taxon>
    </lineage>
</organism>
<evidence type="ECO:0000256" key="1">
    <source>
        <dbReference type="SAM" id="MobiDB-lite"/>
    </source>
</evidence>
<evidence type="ECO:0000256" key="2">
    <source>
        <dbReference type="SAM" id="Phobius"/>
    </source>
</evidence>
<dbReference type="Proteomes" id="UP001521785">
    <property type="component" value="Unassembled WGS sequence"/>
</dbReference>
<keyword evidence="2" id="KW-0472">Membrane</keyword>
<evidence type="ECO:0000313" key="4">
    <source>
        <dbReference type="Proteomes" id="UP001521785"/>
    </source>
</evidence>
<accession>A0ABR3R0G4</accession>
<name>A0ABR3R0G4_9PLEO</name>
<evidence type="ECO:0000313" key="3">
    <source>
        <dbReference type="EMBL" id="KAL1597733.1"/>
    </source>
</evidence>
<protein>
    <submittedName>
        <fullName evidence="3">Uncharacterized protein</fullName>
    </submittedName>
</protein>
<keyword evidence="4" id="KW-1185">Reference proteome</keyword>
<keyword evidence="2" id="KW-0812">Transmembrane</keyword>
<keyword evidence="2" id="KW-1133">Transmembrane helix</keyword>